<comment type="caution">
    <text evidence="12">The sequence shown here is derived from an EMBL/GenBank/DDBJ whole genome shotgun (WGS) entry which is preliminary data.</text>
</comment>
<dbReference type="Pfam" id="PF02878">
    <property type="entry name" value="PGM_PMM_I"/>
    <property type="match status" value="1"/>
</dbReference>
<proteinExistence type="inferred from homology"/>
<evidence type="ECO:0000259" key="11">
    <source>
        <dbReference type="Pfam" id="PF02880"/>
    </source>
</evidence>
<dbReference type="Proteomes" id="UP000642488">
    <property type="component" value="Unassembled WGS sequence"/>
</dbReference>
<name>A0A934IHA5_9RHOB</name>
<dbReference type="PROSITE" id="PS00710">
    <property type="entry name" value="PGM_PMM"/>
    <property type="match status" value="1"/>
</dbReference>
<evidence type="ECO:0000313" key="13">
    <source>
        <dbReference type="Proteomes" id="UP000642488"/>
    </source>
</evidence>
<accession>A0A934IHA5</accession>
<evidence type="ECO:0000256" key="3">
    <source>
        <dbReference type="ARBA" id="ARBA00022553"/>
    </source>
</evidence>
<organism evidence="12 13">
    <name type="scientific">Palleronia pontilimi</name>
    <dbReference type="NCBI Taxonomy" id="1964209"/>
    <lineage>
        <taxon>Bacteria</taxon>
        <taxon>Pseudomonadati</taxon>
        <taxon>Pseudomonadota</taxon>
        <taxon>Alphaproteobacteria</taxon>
        <taxon>Rhodobacterales</taxon>
        <taxon>Roseobacteraceae</taxon>
        <taxon>Palleronia</taxon>
    </lineage>
</organism>
<dbReference type="InterPro" id="IPR036900">
    <property type="entry name" value="A-D-PHexomutase_C_sf"/>
</dbReference>
<dbReference type="InterPro" id="IPR005843">
    <property type="entry name" value="A-D-PHexomutase_C"/>
</dbReference>
<feature type="domain" description="Alpha-D-phosphohexomutase alpha/beta/alpha" evidence="9">
    <location>
        <begin position="8"/>
        <end position="132"/>
    </location>
</feature>
<dbReference type="InterPro" id="IPR005844">
    <property type="entry name" value="A-D-PHexomutase_a/b/a-I"/>
</dbReference>
<evidence type="ECO:0000259" key="8">
    <source>
        <dbReference type="Pfam" id="PF00408"/>
    </source>
</evidence>
<feature type="domain" description="Alpha-D-phosphohexomutase C-terminal" evidence="8">
    <location>
        <begin position="406"/>
        <end position="447"/>
    </location>
</feature>
<evidence type="ECO:0000256" key="6">
    <source>
        <dbReference type="ARBA" id="ARBA00023235"/>
    </source>
</evidence>
<dbReference type="PANTHER" id="PTHR42946">
    <property type="entry name" value="PHOSPHOHEXOSE MUTASE"/>
    <property type="match status" value="1"/>
</dbReference>
<evidence type="ECO:0000256" key="1">
    <source>
        <dbReference type="ARBA" id="ARBA00001946"/>
    </source>
</evidence>
<dbReference type="InterPro" id="IPR050060">
    <property type="entry name" value="Phosphoglucosamine_mutase"/>
</dbReference>
<dbReference type="Gene3D" id="3.30.310.50">
    <property type="entry name" value="Alpha-D-phosphohexomutase, C-terminal domain"/>
    <property type="match status" value="1"/>
</dbReference>
<comment type="cofactor">
    <cofactor evidence="1">
        <name>Mg(2+)</name>
        <dbReference type="ChEBI" id="CHEBI:18420"/>
    </cofactor>
</comment>
<keyword evidence="13" id="KW-1185">Reference proteome</keyword>
<dbReference type="EMBL" id="JAEKPD010000022">
    <property type="protein sequence ID" value="MBJ3764362.1"/>
    <property type="molecule type" value="Genomic_DNA"/>
</dbReference>
<sequence length="459" mass="47501">MPATEPPKFGTSGLRGLVTGLTPDLVARHVAGFVTACDAGTTVLIAEDLRPSSPTIAAMAAAAVQAAGSVPIRLGALPTPALALAARKADAGAIMVTGSHIPADRNGLKFYTRGGLEITKTDEAAIVGAAQADAPALTGAPDVNPDQNRAASDAYIARYAEAFGTNLSGLRLGLYSHSSVARDLLADLLTRMGAEVVELARSGAFVPVDTEAVSDATRALLDDWASQGFDAILSTDGDADRPLLTDAAGRIIPGDTLGAITAQYLQASHIVTPVTSNTMLERMDFTDVSRTRIGSPFVIAGMDALAGQNVVGFEANGGFLLGFDAQGLTALVTRDAVLPLIAPLMAAKAQGHSLSDLVAALPVRVTAADRLQRVDRPSAQAWIDSLRDDPAARADFWDGASTVLDLTDGVRMTHPSGNIVHLRMSGNAPELRVYAEADGADAARTLLENGLRRARAAIS</sequence>
<dbReference type="InterPro" id="IPR016066">
    <property type="entry name" value="A-D-PHexomutase_CS"/>
</dbReference>
<dbReference type="RefSeq" id="WP_198917532.1">
    <property type="nucleotide sequence ID" value="NZ_JAEKPD010000022.1"/>
</dbReference>
<protein>
    <submittedName>
        <fullName evidence="12">Phosphomannomutase</fullName>
    </submittedName>
</protein>
<evidence type="ECO:0000256" key="2">
    <source>
        <dbReference type="ARBA" id="ARBA00010231"/>
    </source>
</evidence>
<feature type="domain" description="Alpha-D-phosphohexomutase alpha/beta/alpha" evidence="11">
    <location>
        <begin position="254"/>
        <end position="362"/>
    </location>
</feature>
<dbReference type="Gene3D" id="3.40.120.10">
    <property type="entry name" value="Alpha-D-Glucose-1,6-Bisphosphate, subunit A, domain 3"/>
    <property type="match status" value="3"/>
</dbReference>
<dbReference type="AlphaFoldDB" id="A0A934IHA5"/>
<reference evidence="12" key="1">
    <citation type="submission" date="2020-12" db="EMBL/GenBank/DDBJ databases">
        <title>Bacterial taxonomy.</title>
        <authorList>
            <person name="Pan X."/>
        </authorList>
    </citation>
    <scope>NUCLEOTIDE SEQUENCE</scope>
    <source>
        <strain evidence="12">KCTC 52957</strain>
    </source>
</reference>
<dbReference type="InterPro" id="IPR016055">
    <property type="entry name" value="A-D-PHexomutase_a/b/a-I/II/III"/>
</dbReference>
<keyword evidence="4 7" id="KW-0479">Metal-binding</keyword>
<dbReference type="GO" id="GO:0004615">
    <property type="term" value="F:phosphomannomutase activity"/>
    <property type="evidence" value="ECO:0007669"/>
    <property type="project" value="TreeGrafter"/>
</dbReference>
<dbReference type="PANTHER" id="PTHR42946:SF1">
    <property type="entry name" value="PHOSPHOGLUCOMUTASE (ALPHA-D-GLUCOSE-1,6-BISPHOSPHATE-DEPENDENT)"/>
    <property type="match status" value="1"/>
</dbReference>
<dbReference type="InterPro" id="IPR005846">
    <property type="entry name" value="A-D-PHexomutase_a/b/a-III"/>
</dbReference>
<dbReference type="Pfam" id="PF02879">
    <property type="entry name" value="PGM_PMM_II"/>
    <property type="match status" value="1"/>
</dbReference>
<dbReference type="GO" id="GO:0005975">
    <property type="term" value="P:carbohydrate metabolic process"/>
    <property type="evidence" value="ECO:0007669"/>
    <property type="project" value="InterPro"/>
</dbReference>
<keyword evidence="5 7" id="KW-0460">Magnesium</keyword>
<dbReference type="GO" id="GO:0000287">
    <property type="term" value="F:magnesium ion binding"/>
    <property type="evidence" value="ECO:0007669"/>
    <property type="project" value="InterPro"/>
</dbReference>
<evidence type="ECO:0000256" key="5">
    <source>
        <dbReference type="ARBA" id="ARBA00022842"/>
    </source>
</evidence>
<dbReference type="InterPro" id="IPR005845">
    <property type="entry name" value="A-D-PHexomutase_a/b/a-II"/>
</dbReference>
<evidence type="ECO:0000259" key="10">
    <source>
        <dbReference type="Pfam" id="PF02879"/>
    </source>
</evidence>
<evidence type="ECO:0000259" key="9">
    <source>
        <dbReference type="Pfam" id="PF02878"/>
    </source>
</evidence>
<evidence type="ECO:0000313" key="12">
    <source>
        <dbReference type="EMBL" id="MBJ3764362.1"/>
    </source>
</evidence>
<feature type="domain" description="Alpha-D-phosphohexomutase alpha/beta/alpha" evidence="10">
    <location>
        <begin position="153"/>
        <end position="249"/>
    </location>
</feature>
<dbReference type="SUPFAM" id="SSF53738">
    <property type="entry name" value="Phosphoglucomutase, first 3 domains"/>
    <property type="match status" value="3"/>
</dbReference>
<comment type="similarity">
    <text evidence="2 7">Belongs to the phosphohexose mutase family.</text>
</comment>
<gene>
    <name evidence="12" type="ORF">ILP92_16600</name>
</gene>
<dbReference type="Pfam" id="PF00408">
    <property type="entry name" value="PGM_PMM_IV"/>
    <property type="match status" value="1"/>
</dbReference>
<keyword evidence="6" id="KW-0413">Isomerase</keyword>
<dbReference type="SUPFAM" id="SSF55957">
    <property type="entry name" value="Phosphoglucomutase, C-terminal domain"/>
    <property type="match status" value="1"/>
</dbReference>
<keyword evidence="3" id="KW-0597">Phosphoprotein</keyword>
<evidence type="ECO:0000256" key="4">
    <source>
        <dbReference type="ARBA" id="ARBA00022723"/>
    </source>
</evidence>
<dbReference type="Pfam" id="PF02880">
    <property type="entry name" value="PGM_PMM_III"/>
    <property type="match status" value="1"/>
</dbReference>
<evidence type="ECO:0000256" key="7">
    <source>
        <dbReference type="RuleBase" id="RU004326"/>
    </source>
</evidence>